<dbReference type="InterPro" id="IPR005630">
    <property type="entry name" value="Terpene_synthase_metal-bd"/>
</dbReference>
<dbReference type="PANTHER" id="PTHR31225:SF242">
    <property type="entry name" value="TERPENOID SYNTHASE 9"/>
    <property type="match status" value="1"/>
</dbReference>
<accession>A0ABM0Y2L5</accession>
<keyword evidence="3" id="KW-0464">Manganese</keyword>
<name>A0ABM0Y2L5_CAMSA</name>
<dbReference type="Pfam" id="PF01397">
    <property type="entry name" value="Terpene_synth"/>
    <property type="match status" value="1"/>
</dbReference>
<dbReference type="InterPro" id="IPR050148">
    <property type="entry name" value="Terpene_synthase-like"/>
</dbReference>
<evidence type="ECO:0000256" key="3">
    <source>
        <dbReference type="ARBA" id="ARBA00023211"/>
    </source>
</evidence>
<dbReference type="InterPro" id="IPR001906">
    <property type="entry name" value="Terpene_synth_N"/>
</dbReference>
<dbReference type="Pfam" id="PF03936">
    <property type="entry name" value="Terpene_synth_C"/>
    <property type="match status" value="1"/>
</dbReference>
<dbReference type="InterPro" id="IPR044814">
    <property type="entry name" value="Terpene_cyclase_plant_C1"/>
</dbReference>
<dbReference type="SFLD" id="SFLDS00005">
    <property type="entry name" value="Isoprenoid_Synthase_Type_I"/>
    <property type="match status" value="1"/>
</dbReference>
<reference evidence="8" key="1">
    <citation type="journal article" date="2014" name="Nat. Commun.">
        <title>The emerging biofuel crop Camelina sativa retains a highly undifferentiated hexaploid genome structure.</title>
        <authorList>
            <person name="Kagale S."/>
            <person name="Koh C."/>
            <person name="Nixon J."/>
            <person name="Bollina V."/>
            <person name="Clarke W.E."/>
            <person name="Tuteja R."/>
            <person name="Spillane C."/>
            <person name="Robinson S.J."/>
            <person name="Links M.G."/>
            <person name="Clarke C."/>
            <person name="Higgins E.E."/>
            <person name="Huebert T."/>
            <person name="Sharpe A.G."/>
            <person name="Parkin I.A."/>
        </authorList>
    </citation>
    <scope>NUCLEOTIDE SEQUENCE [LARGE SCALE GENOMIC DNA]</scope>
    <source>
        <strain evidence="8">cv. DH55</strain>
    </source>
</reference>
<dbReference type="InterPro" id="IPR036965">
    <property type="entry name" value="Terpene_synth_N_sf"/>
</dbReference>
<evidence type="ECO:0000259" key="7">
    <source>
        <dbReference type="Pfam" id="PF03936"/>
    </source>
</evidence>
<dbReference type="GeneID" id="104771640"/>
<dbReference type="SUPFAM" id="SSF48576">
    <property type="entry name" value="Terpenoid synthases"/>
    <property type="match status" value="1"/>
</dbReference>
<evidence type="ECO:0000256" key="1">
    <source>
        <dbReference type="ARBA" id="ARBA00022723"/>
    </source>
</evidence>
<feature type="domain" description="Terpene synthase N-terminal" evidence="6">
    <location>
        <begin position="23"/>
        <end position="204"/>
    </location>
</feature>
<evidence type="ECO:0000256" key="2">
    <source>
        <dbReference type="ARBA" id="ARBA00022842"/>
    </source>
</evidence>
<evidence type="ECO:0000259" key="6">
    <source>
        <dbReference type="Pfam" id="PF01397"/>
    </source>
</evidence>
<dbReference type="InterPro" id="IPR008930">
    <property type="entry name" value="Terpenoid_cyclase/PrenylTrfase"/>
</dbReference>
<keyword evidence="2" id="KW-0460">Magnesium</keyword>
<evidence type="ECO:0000256" key="5">
    <source>
        <dbReference type="ARBA" id="ARBA00038405"/>
    </source>
</evidence>
<keyword evidence="8" id="KW-1185">Reference proteome</keyword>
<reference evidence="9" key="2">
    <citation type="submission" date="2025-08" db="UniProtKB">
        <authorList>
            <consortium name="RefSeq"/>
        </authorList>
    </citation>
    <scope>IDENTIFICATION</scope>
    <source>
        <tissue evidence="9">Leaf</tissue>
    </source>
</reference>
<keyword evidence="4" id="KW-0456">Lyase</keyword>
<gene>
    <name evidence="9" type="primary">LOC104771640</name>
</gene>
<sequence length="558" mass="65533">MEALIRNLDREIFLKFTELPSSQWGDQFLRFSMADSDFDVLETEIKLLKPEVIANIFMLPSSDKDTMKRKILLIHFLESLGLSYHFEKEIEESLKHAFEKIEDLIADENDLYTISTMFRVFRTYGLKMLSDVFKRFKGDDGKFKECLIEDVKGMLSFYEAVHFGTTTDHILDEVLSFTLNHLESLATGLRACPPHISKLIQNALHIPQHRNIQALVAREYISFYEHEEDRDYTLLKLAKLNFKFLQLHYFQELKTITMWWRELEHTSNFPPNFRERTVETWFAALMMYFEPQFSLGRIMSAKLYLVITFLDDACDTYGSVSEVESLVDCLERWDPDYMENLQGHMKTAFKFVMYLFKEYEEILRSQGRLFVLNKMIEEFKIIARKNLELVKWARGGHVPSFDEYIESGGAEIGTYATIACSIMGLGEIGKKEAFEWLISRPKLVQILGAKTRLMDDIVDFEEDMEKGYTANALNYYMNEHGVTKEEASRELQKINGDMNKIVNKECLKKTTMPRRILMQYVNYWRSLDVLYTADDVYNHREGKLKEYMSLLLVDPILL</sequence>
<dbReference type="Gene3D" id="1.50.10.130">
    <property type="entry name" value="Terpene synthase, N-terminal domain"/>
    <property type="match status" value="1"/>
</dbReference>
<protein>
    <submittedName>
        <fullName evidence="9">Alpha-barbatene synthase isoform X1</fullName>
    </submittedName>
</protein>
<dbReference type="SFLD" id="SFLDG01019">
    <property type="entry name" value="Terpene_Cyclase_Like_1_C_Termi"/>
    <property type="match status" value="1"/>
</dbReference>
<dbReference type="RefSeq" id="XP_010494502.1">
    <property type="nucleotide sequence ID" value="XM_010496200.2"/>
</dbReference>
<dbReference type="InterPro" id="IPR034741">
    <property type="entry name" value="Terpene_cyclase-like_1_C"/>
</dbReference>
<dbReference type="Proteomes" id="UP000694864">
    <property type="component" value="Chromosome 20"/>
</dbReference>
<dbReference type="Gene3D" id="1.10.600.10">
    <property type="entry name" value="Farnesyl Diphosphate Synthase"/>
    <property type="match status" value="1"/>
</dbReference>
<feature type="domain" description="Terpene synthase metal-binding" evidence="7">
    <location>
        <begin position="262"/>
        <end position="500"/>
    </location>
</feature>
<dbReference type="CDD" id="cd00684">
    <property type="entry name" value="Terpene_cyclase_plant_C1"/>
    <property type="match status" value="1"/>
</dbReference>
<evidence type="ECO:0000313" key="8">
    <source>
        <dbReference type="Proteomes" id="UP000694864"/>
    </source>
</evidence>
<dbReference type="PANTHER" id="PTHR31225">
    <property type="entry name" value="OS04G0344100 PROTEIN-RELATED"/>
    <property type="match status" value="1"/>
</dbReference>
<organism evidence="8 9">
    <name type="scientific">Camelina sativa</name>
    <name type="common">False flax</name>
    <name type="synonym">Myagrum sativum</name>
    <dbReference type="NCBI Taxonomy" id="90675"/>
    <lineage>
        <taxon>Eukaryota</taxon>
        <taxon>Viridiplantae</taxon>
        <taxon>Streptophyta</taxon>
        <taxon>Embryophyta</taxon>
        <taxon>Tracheophyta</taxon>
        <taxon>Spermatophyta</taxon>
        <taxon>Magnoliopsida</taxon>
        <taxon>eudicotyledons</taxon>
        <taxon>Gunneridae</taxon>
        <taxon>Pentapetalae</taxon>
        <taxon>rosids</taxon>
        <taxon>malvids</taxon>
        <taxon>Brassicales</taxon>
        <taxon>Brassicaceae</taxon>
        <taxon>Camelineae</taxon>
        <taxon>Camelina</taxon>
    </lineage>
</organism>
<proteinExistence type="inferred from homology"/>
<dbReference type="SUPFAM" id="SSF48239">
    <property type="entry name" value="Terpenoid cyclases/Protein prenyltransferases"/>
    <property type="match status" value="1"/>
</dbReference>
<keyword evidence="1" id="KW-0479">Metal-binding</keyword>
<dbReference type="InterPro" id="IPR008949">
    <property type="entry name" value="Isoprenoid_synthase_dom_sf"/>
</dbReference>
<comment type="similarity">
    <text evidence="5">Belongs to the terpene synthase family. Tpsa subfamily.</text>
</comment>
<evidence type="ECO:0000256" key="4">
    <source>
        <dbReference type="ARBA" id="ARBA00023239"/>
    </source>
</evidence>
<evidence type="ECO:0000313" key="9">
    <source>
        <dbReference type="RefSeq" id="XP_010494502.1"/>
    </source>
</evidence>